<name>A0A6L8LPK5_9VIBR</name>
<organism evidence="1 2">
    <name type="scientific">Vibrio tetraodonis subsp. pristinus</name>
    <dbReference type="NCBI Taxonomy" id="2695891"/>
    <lineage>
        <taxon>Bacteria</taxon>
        <taxon>Pseudomonadati</taxon>
        <taxon>Pseudomonadota</taxon>
        <taxon>Gammaproteobacteria</taxon>
        <taxon>Vibrionales</taxon>
        <taxon>Vibrionaceae</taxon>
        <taxon>Vibrio</taxon>
    </lineage>
</organism>
<gene>
    <name evidence="1" type="ORF">GTG28_01875</name>
</gene>
<proteinExistence type="predicted"/>
<keyword evidence="2" id="KW-1185">Reference proteome</keyword>
<protein>
    <submittedName>
        <fullName evidence="1">Uncharacterized protein</fullName>
    </submittedName>
</protein>
<comment type="caution">
    <text evidence="1">The sequence shown here is derived from an EMBL/GenBank/DDBJ whole genome shotgun (WGS) entry which is preliminary data.</text>
</comment>
<dbReference type="RefSeq" id="WP_160926439.1">
    <property type="nucleotide sequence ID" value="NZ_WWEU01000001.1"/>
</dbReference>
<dbReference type="AlphaFoldDB" id="A0A6L8LPK5"/>
<sequence>MAIHNHHIDEAEFGLSVGISHLMIEKGELFYSSTPAQSIEKHWQHCTAQHPEPISSLRMQALKPSGCTSWLSVLAKKLFS</sequence>
<evidence type="ECO:0000313" key="1">
    <source>
        <dbReference type="EMBL" id="MYM57961.1"/>
    </source>
</evidence>
<evidence type="ECO:0000313" key="2">
    <source>
        <dbReference type="Proteomes" id="UP000478571"/>
    </source>
</evidence>
<dbReference type="EMBL" id="WWEU01000001">
    <property type="protein sequence ID" value="MYM57961.1"/>
    <property type="molecule type" value="Genomic_DNA"/>
</dbReference>
<dbReference type="Proteomes" id="UP000478571">
    <property type="component" value="Unassembled WGS sequence"/>
</dbReference>
<reference evidence="1 2" key="1">
    <citation type="submission" date="2020-01" db="EMBL/GenBank/DDBJ databases">
        <title>Draft Genome Sequence of Vibrio sp. strain OCN044, Isolated from a Healthy Coral at Palmyra Atoll.</title>
        <authorList>
            <person name="Videau P."/>
            <person name="Loughran R."/>
            <person name="Esquivel A."/>
            <person name="Deadmond M."/>
            <person name="Paddock B.E."/>
            <person name="Saw J.H."/>
            <person name="Ushijima B."/>
        </authorList>
    </citation>
    <scope>NUCLEOTIDE SEQUENCE [LARGE SCALE GENOMIC DNA]</scope>
    <source>
        <strain evidence="1 2">OCN044</strain>
    </source>
</reference>
<accession>A0A6L8LPK5</accession>